<dbReference type="Gene3D" id="3.30.200.20">
    <property type="entry name" value="Phosphorylase Kinase, domain 1"/>
    <property type="match status" value="1"/>
</dbReference>
<dbReference type="Gene3D" id="3.30.450.40">
    <property type="match status" value="1"/>
</dbReference>
<dbReference type="PROSITE" id="PS50011">
    <property type="entry name" value="PROTEIN_KINASE_DOM"/>
    <property type="match status" value="1"/>
</dbReference>
<reference evidence="2 3" key="1">
    <citation type="journal article" date="2018" name="ACS Chem. Biol.">
        <title>Ketoreductase domain dysfunction expands chemodiversity: malyngamide biosynthesis in the cyanobacterium Okeania hirsuta.</title>
        <authorList>
            <person name="Moss N.A."/>
            <person name="Leao T."/>
            <person name="Rankin M."/>
            <person name="McCullough T.M."/>
            <person name="Qu P."/>
            <person name="Korobeynikov A."/>
            <person name="Smith J.L."/>
            <person name="Gerwick L."/>
            <person name="Gerwick W.H."/>
        </authorList>
    </citation>
    <scope>NUCLEOTIDE SEQUENCE [LARGE SCALE GENOMIC DNA]</scope>
    <source>
        <strain evidence="2 3">PAB10Feb10-1</strain>
    </source>
</reference>
<name>A0A3N6PLZ6_9CYAN</name>
<dbReference type="SMART" id="SM00220">
    <property type="entry name" value="S_TKc"/>
    <property type="match status" value="1"/>
</dbReference>
<dbReference type="GO" id="GO:0005524">
    <property type="term" value="F:ATP binding"/>
    <property type="evidence" value="ECO:0007669"/>
    <property type="project" value="InterPro"/>
</dbReference>
<proteinExistence type="predicted"/>
<dbReference type="CDD" id="cd14014">
    <property type="entry name" value="STKc_PknB_like"/>
    <property type="match status" value="1"/>
</dbReference>
<dbReference type="Pfam" id="PF00069">
    <property type="entry name" value="Pkinase"/>
    <property type="match status" value="1"/>
</dbReference>
<dbReference type="SUPFAM" id="SSF52540">
    <property type="entry name" value="P-loop containing nucleoside triphosphate hydrolases"/>
    <property type="match status" value="1"/>
</dbReference>
<dbReference type="RefSeq" id="WP_124146226.1">
    <property type="nucleotide sequence ID" value="NZ_CAWOKI010000144.1"/>
</dbReference>
<dbReference type="InterPro" id="IPR003018">
    <property type="entry name" value="GAF"/>
</dbReference>
<dbReference type="OrthoDB" id="9801841at2"/>
<dbReference type="InterPro" id="IPR011009">
    <property type="entry name" value="Kinase-like_dom_sf"/>
</dbReference>
<dbReference type="SUPFAM" id="SSF55781">
    <property type="entry name" value="GAF domain-like"/>
    <property type="match status" value="1"/>
</dbReference>
<dbReference type="EMBL" id="RCBY01000002">
    <property type="protein sequence ID" value="RQH57554.1"/>
    <property type="molecule type" value="Genomic_DNA"/>
</dbReference>
<comment type="caution">
    <text evidence="2">The sequence shown here is derived from an EMBL/GenBank/DDBJ whole genome shotgun (WGS) entry which is preliminary data.</text>
</comment>
<accession>A0A3N6PLZ6</accession>
<dbReference type="Pfam" id="PF13191">
    <property type="entry name" value="AAA_16"/>
    <property type="match status" value="1"/>
</dbReference>
<keyword evidence="3" id="KW-1185">Reference proteome</keyword>
<dbReference type="Gene3D" id="1.10.510.10">
    <property type="entry name" value="Transferase(Phosphotransferase) domain 1"/>
    <property type="match status" value="1"/>
</dbReference>
<organism evidence="2 3">
    <name type="scientific">Okeania hirsuta</name>
    <dbReference type="NCBI Taxonomy" id="1458930"/>
    <lineage>
        <taxon>Bacteria</taxon>
        <taxon>Bacillati</taxon>
        <taxon>Cyanobacteriota</taxon>
        <taxon>Cyanophyceae</taxon>
        <taxon>Oscillatoriophycideae</taxon>
        <taxon>Oscillatoriales</taxon>
        <taxon>Microcoleaceae</taxon>
        <taxon>Okeania</taxon>
    </lineage>
</organism>
<dbReference type="InterPro" id="IPR053159">
    <property type="entry name" value="Hybrid_Histidine_Kinase"/>
</dbReference>
<gene>
    <name evidence="2" type="ORF">D5R40_00855</name>
</gene>
<evidence type="ECO:0000313" key="2">
    <source>
        <dbReference type="EMBL" id="RQH57554.1"/>
    </source>
</evidence>
<dbReference type="PROSITE" id="PS00108">
    <property type="entry name" value="PROTEIN_KINASE_ST"/>
    <property type="match status" value="1"/>
</dbReference>
<dbReference type="Gene3D" id="3.40.50.300">
    <property type="entry name" value="P-loop containing nucleotide triphosphate hydrolases"/>
    <property type="match status" value="1"/>
</dbReference>
<feature type="domain" description="Protein kinase" evidence="1">
    <location>
        <begin position="7"/>
        <end position="269"/>
    </location>
</feature>
<dbReference type="Pfam" id="PF01590">
    <property type="entry name" value="GAF"/>
    <property type="match status" value="1"/>
</dbReference>
<sequence>MLYIPGYSNLQTLYRGNNSIIYRALQQSDRTLVLLKTQISEYPAPEEIARIRHEYNILKNLNFEGIVKSIDLTHQEYRLILILEYFNSLSLKQHITDSLIAIPQFINIAIQLSDTLDKIHQQQIIHKDIKPHNILIDPTTQKIKIIDFSIATRLKTETQAIINPSYIEGTLAYISPEQTGRMNRCIDYRSDFYSLGVTFYQMLTKQLPFYSNDPMEVIHSHIAKTPISPHQINPEIPIAISLIVIKLLSKNAEDRYQSALGLKADLEYCLSKLQSIKRLQAFTPGKKDKKGQFSIPQKLYGRKTEVSLLLEAFGRVSNTDDESISQCNKEIILVTGYSGIGKTKVVNEVHKPIVKARGYFIGGKFDQFKRDIPYAAISQAFQQLISQLLTETTLKVAEWKEKLLTALGENSQIIIDVIPELELIIGKQEKVGQLGTTESQNNFNQLFGKFVRVFAQPEHPLVLFLDDLQWADLASLNLIEQLMTDSETKHLLLIGAYRDHKVNPVHPTIQTIEKIQKTSTTVNKIILEPLKINYIRQLVAETLSEEATTTNERLTQLSDLLYSKTQGNPFFLTQLLKTLYTDKLLIFDFTVGYWMWDIEQIQSVGIADLGVVELVARNIEKLSTTTQKVLKLAACIGNKFSLDVLAVVNEKSVTQTVKDLWSALQIGLILPLTQDYKIPLLFSENDNSRELLFDESRVSYRFLHDRVQQAAYSLIPEENRKKIHLKIGKLLWKSLPSEQIEENIFDLVNQLNIGRDFITETELQEGLLKLNLWAGKKAKGATAYEAAGRYLNVGLELLPTNSWESNYELTQDVYFEILEVEYLNVNFESAQQLSELLLSKIQSNLDRVKVYELQIPYYYSQNQPQPAIDIALLALKYLGVSLPAKPNKRDVLVELAKTQLALSSIEIKDLANTAIMNDSEQIATMRLLMAMIPAAFNANPALFPLAVFKMVRISLKYGNSHLSAFGYVNYGLILCSILGDFNSGYEFGQLALDLLDRLNAREIKAKVYFTFNNFIRHWKEHLQETINPLLEGFQSGLSVGDLEFASYCLCFYTNNKFWVGEHLDTVAQTQKQSIDVMLKYKQKLVGDHLTTWSQLVSMLKAEVQPTDDLLKLGEKLSVLKQANDSRGITNIYLSQLIYFYLWKNYVAALENVGAMAEYLEGMNGSIEIVQYNFYYSLSLLANYLTVSPKEQKQYLKQVKSNQKQMKAWAEHGPMNFQHKYDLVEAEIARVLGENETAATYYEKAISGSSENDYIHEEAIANERAAEFYLSLGREKVAKTYMTEAYYCYISWGATAKIKDLEEHHSNLIIRTQTAEITKLDITKTISSITSKTSKNLDFYTIIKASQTISEEIELNSLLDKMMHILMENAGANKGTLVLNSSGTWEIPIQSLSDDSDSSITHLDPTKSLPHTVINTVKQTQQTVLINQLETETTFAGDPYLIEHQPKSLLCTPIVKQGKFIALLLLENSLATGAFTPDRIKVLHLLMNQASLLQFKQGLL</sequence>
<dbReference type="PANTHER" id="PTHR43642">
    <property type="entry name" value="HYBRID SIGNAL TRANSDUCTION HISTIDINE KINASE G"/>
    <property type="match status" value="1"/>
</dbReference>
<dbReference type="SMART" id="SM00065">
    <property type="entry name" value="GAF"/>
    <property type="match status" value="1"/>
</dbReference>
<evidence type="ECO:0000259" key="1">
    <source>
        <dbReference type="PROSITE" id="PS50011"/>
    </source>
</evidence>
<dbReference type="SUPFAM" id="SSF56112">
    <property type="entry name" value="Protein kinase-like (PK-like)"/>
    <property type="match status" value="1"/>
</dbReference>
<dbReference type="InterPro" id="IPR008271">
    <property type="entry name" value="Ser/Thr_kinase_AS"/>
</dbReference>
<dbReference type="InterPro" id="IPR027417">
    <property type="entry name" value="P-loop_NTPase"/>
</dbReference>
<dbReference type="PANTHER" id="PTHR43642:SF1">
    <property type="entry name" value="HYBRID SIGNAL TRANSDUCTION HISTIDINE KINASE G"/>
    <property type="match status" value="1"/>
</dbReference>
<evidence type="ECO:0000313" key="3">
    <source>
        <dbReference type="Proteomes" id="UP000269154"/>
    </source>
</evidence>
<protein>
    <submittedName>
        <fullName evidence="2">GAF domain-containing protein</fullName>
    </submittedName>
</protein>
<dbReference type="GO" id="GO:0004672">
    <property type="term" value="F:protein kinase activity"/>
    <property type="evidence" value="ECO:0007669"/>
    <property type="project" value="InterPro"/>
</dbReference>
<dbReference type="InterPro" id="IPR041664">
    <property type="entry name" value="AAA_16"/>
</dbReference>
<dbReference type="InterPro" id="IPR029016">
    <property type="entry name" value="GAF-like_dom_sf"/>
</dbReference>
<dbReference type="InterPro" id="IPR000719">
    <property type="entry name" value="Prot_kinase_dom"/>
</dbReference>
<dbReference type="Proteomes" id="UP000269154">
    <property type="component" value="Unassembled WGS sequence"/>
</dbReference>